<feature type="non-terminal residue" evidence="2">
    <location>
        <position position="136"/>
    </location>
</feature>
<organism evidence="2">
    <name type="scientific">uncultured Quadrisphaera sp</name>
    <dbReference type="NCBI Taxonomy" id="904978"/>
    <lineage>
        <taxon>Bacteria</taxon>
        <taxon>Bacillati</taxon>
        <taxon>Actinomycetota</taxon>
        <taxon>Actinomycetes</taxon>
        <taxon>Kineosporiales</taxon>
        <taxon>Kineosporiaceae</taxon>
        <taxon>Quadrisphaera</taxon>
        <taxon>environmental samples</taxon>
    </lineage>
</organism>
<accession>A0A6J4QC90</accession>
<proteinExistence type="predicted"/>
<protein>
    <submittedName>
        <fullName evidence="2">Uncharacterized protein</fullName>
    </submittedName>
</protein>
<dbReference type="AlphaFoldDB" id="A0A6J4QC90"/>
<gene>
    <name evidence="2" type="ORF">AVDCRST_MAG35-3202</name>
</gene>
<reference evidence="2" key="1">
    <citation type="submission" date="2020-02" db="EMBL/GenBank/DDBJ databases">
        <authorList>
            <person name="Meier V. D."/>
        </authorList>
    </citation>
    <scope>NUCLEOTIDE SEQUENCE</scope>
    <source>
        <strain evidence="2">AVDCRST_MAG35</strain>
    </source>
</reference>
<feature type="compositionally biased region" description="Basic residues" evidence="1">
    <location>
        <begin position="1"/>
        <end position="13"/>
    </location>
</feature>
<feature type="compositionally biased region" description="Basic residues" evidence="1">
    <location>
        <begin position="93"/>
        <end position="104"/>
    </location>
</feature>
<dbReference type="EMBL" id="CADCUY010000602">
    <property type="protein sequence ID" value="CAA9439741.1"/>
    <property type="molecule type" value="Genomic_DNA"/>
</dbReference>
<evidence type="ECO:0000313" key="2">
    <source>
        <dbReference type="EMBL" id="CAA9439741.1"/>
    </source>
</evidence>
<evidence type="ECO:0000256" key="1">
    <source>
        <dbReference type="SAM" id="MobiDB-lite"/>
    </source>
</evidence>
<feature type="region of interest" description="Disordered" evidence="1">
    <location>
        <begin position="1"/>
        <end position="136"/>
    </location>
</feature>
<sequence length="136" mass="14431">GVARLAHHRRLPGRVRAVAVVAGRPRPRRGPGRPERARPRRVPDPVARRPPPAALHRGARGEAGEEPGAPRPAPARGRSRRGARAPARPGGGGRRRPSPARRHGVGGARGPRGERVLPPPQHQGGRRDPCVRGSGL</sequence>
<name>A0A6J4QC90_9ACTN</name>
<feature type="compositionally biased region" description="Low complexity" evidence="1">
    <location>
        <begin position="14"/>
        <end position="24"/>
    </location>
</feature>
<feature type="non-terminal residue" evidence="2">
    <location>
        <position position="1"/>
    </location>
</feature>
<feature type="compositionally biased region" description="Basic and acidic residues" evidence="1">
    <location>
        <begin position="32"/>
        <end position="47"/>
    </location>
</feature>